<organism evidence="2 3">
    <name type="scientific">Liparis tanakae</name>
    <name type="common">Tanaka's snailfish</name>
    <dbReference type="NCBI Taxonomy" id="230148"/>
    <lineage>
        <taxon>Eukaryota</taxon>
        <taxon>Metazoa</taxon>
        <taxon>Chordata</taxon>
        <taxon>Craniata</taxon>
        <taxon>Vertebrata</taxon>
        <taxon>Euteleostomi</taxon>
        <taxon>Actinopterygii</taxon>
        <taxon>Neopterygii</taxon>
        <taxon>Teleostei</taxon>
        <taxon>Neoteleostei</taxon>
        <taxon>Acanthomorphata</taxon>
        <taxon>Eupercaria</taxon>
        <taxon>Perciformes</taxon>
        <taxon>Cottioidei</taxon>
        <taxon>Cottales</taxon>
        <taxon>Liparidae</taxon>
        <taxon>Liparis</taxon>
    </lineage>
</organism>
<proteinExistence type="predicted"/>
<dbReference type="Proteomes" id="UP000314294">
    <property type="component" value="Unassembled WGS sequence"/>
</dbReference>
<evidence type="ECO:0000313" key="2">
    <source>
        <dbReference type="EMBL" id="TNN65536.1"/>
    </source>
</evidence>
<feature type="compositionally biased region" description="Low complexity" evidence="1">
    <location>
        <begin position="29"/>
        <end position="39"/>
    </location>
</feature>
<gene>
    <name evidence="2" type="ORF">EYF80_024214</name>
</gene>
<dbReference type="AlphaFoldDB" id="A0A4Z2HIC0"/>
<evidence type="ECO:0000313" key="3">
    <source>
        <dbReference type="Proteomes" id="UP000314294"/>
    </source>
</evidence>
<feature type="compositionally biased region" description="Basic and acidic residues" evidence="1">
    <location>
        <begin position="40"/>
        <end position="56"/>
    </location>
</feature>
<dbReference type="EMBL" id="SRLO01000233">
    <property type="protein sequence ID" value="TNN65536.1"/>
    <property type="molecule type" value="Genomic_DNA"/>
</dbReference>
<name>A0A4Z2HIC0_9TELE</name>
<evidence type="ECO:0000256" key="1">
    <source>
        <dbReference type="SAM" id="MobiDB-lite"/>
    </source>
</evidence>
<protein>
    <submittedName>
        <fullName evidence="2">Uncharacterized protein</fullName>
    </submittedName>
</protein>
<sequence length="151" mass="16782">MKHRLLYNQRSRPLVVRRENASASSNPPVLTTRTTVQWRVQRETSGRRTVTERRGDMTSQGRPGGGTEVRDRDRAGPGPSRTETEPDQDRAGPGPSRTETEPDQDRAGPRPSRTGTEPDRDRAGPRGPARTTRTRQQDALSIRQLPVASPP</sequence>
<keyword evidence="3" id="KW-1185">Reference proteome</keyword>
<comment type="caution">
    <text evidence="2">The sequence shown here is derived from an EMBL/GenBank/DDBJ whole genome shotgun (WGS) entry which is preliminary data.</text>
</comment>
<feature type="compositionally biased region" description="Basic and acidic residues" evidence="1">
    <location>
        <begin position="98"/>
        <end position="108"/>
    </location>
</feature>
<accession>A0A4Z2HIC0</accession>
<reference evidence="2 3" key="1">
    <citation type="submission" date="2019-03" db="EMBL/GenBank/DDBJ databases">
        <title>First draft genome of Liparis tanakae, snailfish: a comprehensive survey of snailfish specific genes.</title>
        <authorList>
            <person name="Kim W."/>
            <person name="Song I."/>
            <person name="Jeong J.-H."/>
            <person name="Kim D."/>
            <person name="Kim S."/>
            <person name="Ryu S."/>
            <person name="Song J.Y."/>
            <person name="Lee S.K."/>
        </authorList>
    </citation>
    <scope>NUCLEOTIDE SEQUENCE [LARGE SCALE GENOMIC DNA]</scope>
    <source>
        <tissue evidence="2">Muscle</tissue>
    </source>
</reference>
<feature type="region of interest" description="Disordered" evidence="1">
    <location>
        <begin position="1"/>
        <end position="151"/>
    </location>
</feature>